<accession>A0A7S0Z0K7</accession>
<keyword evidence="1" id="KW-0472">Membrane</keyword>
<dbReference type="AlphaFoldDB" id="A0A7S0Z0K7"/>
<evidence type="ECO:0000313" key="2">
    <source>
        <dbReference type="EMBL" id="CAD8797478.1"/>
    </source>
</evidence>
<keyword evidence="1" id="KW-1133">Transmembrane helix</keyword>
<name>A0A7S0Z0K7_9CRYP</name>
<sequence>MVAVYSTFGDAEVARPQQSFKKYVAALGAAWVTLVVAAVLIVGNDSGSTSVLLAPGRPMMLAFKDPEPERNVFEDFDGDFKPELKKDYDLAKEADWAQINIASKAGDVKEGIEDPYEDQSPRIKVPEEVYTQDPPYKTEVVELGEHTLGKPFHEYTADEEGEAVMGKAYEDKPFDVTINSVPEKNPSRDWDFLDVDAMAGKPQEKY</sequence>
<evidence type="ECO:0000256" key="1">
    <source>
        <dbReference type="SAM" id="Phobius"/>
    </source>
</evidence>
<gene>
    <name evidence="2" type="ORF">HTEP1355_LOCUS11119</name>
</gene>
<organism evidence="2">
    <name type="scientific">Hemiselmis tepida</name>
    <dbReference type="NCBI Taxonomy" id="464990"/>
    <lineage>
        <taxon>Eukaryota</taxon>
        <taxon>Cryptophyceae</taxon>
        <taxon>Cryptomonadales</taxon>
        <taxon>Hemiselmidaceae</taxon>
        <taxon>Hemiselmis</taxon>
    </lineage>
</organism>
<dbReference type="EMBL" id="HBFN01019059">
    <property type="protein sequence ID" value="CAD8797478.1"/>
    <property type="molecule type" value="Transcribed_RNA"/>
</dbReference>
<proteinExistence type="predicted"/>
<reference evidence="2" key="1">
    <citation type="submission" date="2021-01" db="EMBL/GenBank/DDBJ databases">
        <authorList>
            <person name="Corre E."/>
            <person name="Pelletier E."/>
            <person name="Niang G."/>
            <person name="Scheremetjew M."/>
            <person name="Finn R."/>
            <person name="Kale V."/>
            <person name="Holt S."/>
            <person name="Cochrane G."/>
            <person name="Meng A."/>
            <person name="Brown T."/>
            <person name="Cohen L."/>
        </authorList>
    </citation>
    <scope>NUCLEOTIDE SEQUENCE</scope>
    <source>
        <strain evidence="2">CCMP443</strain>
    </source>
</reference>
<feature type="transmembrane region" description="Helical" evidence="1">
    <location>
        <begin position="23"/>
        <end position="43"/>
    </location>
</feature>
<keyword evidence="1" id="KW-0812">Transmembrane</keyword>
<protein>
    <submittedName>
        <fullName evidence="2">Uncharacterized protein</fullName>
    </submittedName>
</protein>